<keyword evidence="3" id="KW-1185">Reference proteome</keyword>
<dbReference type="VEuPathDB" id="VectorBase:HLOH_057640"/>
<dbReference type="InterPro" id="IPR015590">
    <property type="entry name" value="Aldehyde_DH_dom"/>
</dbReference>
<evidence type="ECO:0000313" key="2">
    <source>
        <dbReference type="EMBL" id="KAH9366733.1"/>
    </source>
</evidence>
<dbReference type="Proteomes" id="UP000821853">
    <property type="component" value="Chromosome 2"/>
</dbReference>
<protein>
    <recommendedName>
        <fullName evidence="1">Aldehyde dehydrogenase domain-containing protein</fullName>
    </recommendedName>
</protein>
<gene>
    <name evidence="2" type="ORF">HPB48_022794</name>
</gene>
<organism evidence="2 3">
    <name type="scientific">Haemaphysalis longicornis</name>
    <name type="common">Bush tick</name>
    <dbReference type="NCBI Taxonomy" id="44386"/>
    <lineage>
        <taxon>Eukaryota</taxon>
        <taxon>Metazoa</taxon>
        <taxon>Ecdysozoa</taxon>
        <taxon>Arthropoda</taxon>
        <taxon>Chelicerata</taxon>
        <taxon>Arachnida</taxon>
        <taxon>Acari</taxon>
        <taxon>Parasitiformes</taxon>
        <taxon>Ixodida</taxon>
        <taxon>Ixodoidea</taxon>
        <taxon>Ixodidae</taxon>
        <taxon>Haemaphysalinae</taxon>
        <taxon>Haemaphysalis</taxon>
    </lineage>
</organism>
<dbReference type="Pfam" id="PF00171">
    <property type="entry name" value="Aldedh"/>
    <property type="match status" value="1"/>
</dbReference>
<evidence type="ECO:0000259" key="1">
    <source>
        <dbReference type="Pfam" id="PF00171"/>
    </source>
</evidence>
<dbReference type="OrthoDB" id="6500518at2759"/>
<dbReference type="OMA" id="TRIAHLH"/>
<reference evidence="2 3" key="1">
    <citation type="journal article" date="2020" name="Cell">
        <title>Large-Scale Comparative Analyses of Tick Genomes Elucidate Their Genetic Diversity and Vector Capacities.</title>
        <authorList>
            <consortium name="Tick Genome and Microbiome Consortium (TIGMIC)"/>
            <person name="Jia N."/>
            <person name="Wang J."/>
            <person name="Shi W."/>
            <person name="Du L."/>
            <person name="Sun Y."/>
            <person name="Zhan W."/>
            <person name="Jiang J.F."/>
            <person name="Wang Q."/>
            <person name="Zhang B."/>
            <person name="Ji P."/>
            <person name="Bell-Sakyi L."/>
            <person name="Cui X.M."/>
            <person name="Yuan T.T."/>
            <person name="Jiang B.G."/>
            <person name="Yang W.F."/>
            <person name="Lam T.T."/>
            <person name="Chang Q.C."/>
            <person name="Ding S.J."/>
            <person name="Wang X.J."/>
            <person name="Zhu J.G."/>
            <person name="Ruan X.D."/>
            <person name="Zhao L."/>
            <person name="Wei J.T."/>
            <person name="Ye R.Z."/>
            <person name="Que T.C."/>
            <person name="Du C.H."/>
            <person name="Zhou Y.H."/>
            <person name="Cheng J.X."/>
            <person name="Dai P.F."/>
            <person name="Guo W.B."/>
            <person name="Han X.H."/>
            <person name="Huang E.J."/>
            <person name="Li L.F."/>
            <person name="Wei W."/>
            <person name="Gao Y.C."/>
            <person name="Liu J.Z."/>
            <person name="Shao H.Z."/>
            <person name="Wang X."/>
            <person name="Wang C.C."/>
            <person name="Yang T.C."/>
            <person name="Huo Q.B."/>
            <person name="Li W."/>
            <person name="Chen H.Y."/>
            <person name="Chen S.E."/>
            <person name="Zhou L.G."/>
            <person name="Ni X.B."/>
            <person name="Tian J.H."/>
            <person name="Sheng Y."/>
            <person name="Liu T."/>
            <person name="Pan Y.S."/>
            <person name="Xia L.Y."/>
            <person name="Li J."/>
            <person name="Zhao F."/>
            <person name="Cao W.C."/>
        </authorList>
    </citation>
    <scope>NUCLEOTIDE SEQUENCE [LARGE SCALE GENOMIC DNA]</scope>
    <source>
        <strain evidence="2">HaeL-2018</strain>
    </source>
</reference>
<dbReference type="InterPro" id="IPR016162">
    <property type="entry name" value="Ald_DH_N"/>
</dbReference>
<dbReference type="InterPro" id="IPR016163">
    <property type="entry name" value="Ald_DH_C"/>
</dbReference>
<feature type="domain" description="Aldehyde dehydrogenase" evidence="1">
    <location>
        <begin position="2"/>
        <end position="144"/>
    </location>
</feature>
<sequence length="146" mass="15664">MLAAGWVCVVKPSEQTPLTALHVAHLRKEVGVTPGVANVIPAHGPTAGPVILEHPDINKVSFTGCTRVGKLLQEAAGRSKTERDNRELGGKSQLVIFPDANLDEATRIAHLHVFLNIGQCRVAASRLCVLEDIYDNLFAKAKQLAA</sequence>
<name>A0A9J6FUE3_HAELO</name>
<dbReference type="Gene3D" id="3.40.605.10">
    <property type="entry name" value="Aldehyde Dehydrogenase, Chain A, domain 1"/>
    <property type="match status" value="1"/>
</dbReference>
<comment type="caution">
    <text evidence="2">The sequence shown here is derived from an EMBL/GenBank/DDBJ whole genome shotgun (WGS) entry which is preliminary data.</text>
</comment>
<dbReference type="InterPro" id="IPR016161">
    <property type="entry name" value="Ald_DH/histidinol_DH"/>
</dbReference>
<dbReference type="PANTHER" id="PTHR11699">
    <property type="entry name" value="ALDEHYDE DEHYDROGENASE-RELATED"/>
    <property type="match status" value="1"/>
</dbReference>
<dbReference type="Gene3D" id="3.40.309.10">
    <property type="entry name" value="Aldehyde Dehydrogenase, Chain A, domain 2"/>
    <property type="match status" value="1"/>
</dbReference>
<dbReference type="GO" id="GO:0016620">
    <property type="term" value="F:oxidoreductase activity, acting on the aldehyde or oxo group of donors, NAD or NADP as acceptor"/>
    <property type="evidence" value="ECO:0007669"/>
    <property type="project" value="InterPro"/>
</dbReference>
<dbReference type="EMBL" id="JABSTR010000004">
    <property type="protein sequence ID" value="KAH9366733.1"/>
    <property type="molecule type" value="Genomic_DNA"/>
</dbReference>
<evidence type="ECO:0000313" key="3">
    <source>
        <dbReference type="Proteomes" id="UP000821853"/>
    </source>
</evidence>
<accession>A0A9J6FUE3</accession>
<dbReference type="SUPFAM" id="SSF53720">
    <property type="entry name" value="ALDH-like"/>
    <property type="match status" value="1"/>
</dbReference>
<proteinExistence type="predicted"/>
<dbReference type="AlphaFoldDB" id="A0A9J6FUE3"/>